<evidence type="ECO:0000313" key="1">
    <source>
        <dbReference type="EMBL" id="RHW38686.1"/>
    </source>
</evidence>
<protein>
    <submittedName>
        <fullName evidence="1">Uncharacterized protein</fullName>
    </submittedName>
</protein>
<dbReference type="OrthoDB" id="2437863at2"/>
<reference evidence="1 2" key="1">
    <citation type="submission" date="2018-08" db="EMBL/GenBank/DDBJ databases">
        <title>Lysinibacillus sp. YLB-03 draft genome sequence.</title>
        <authorList>
            <person name="Yu L."/>
        </authorList>
    </citation>
    <scope>NUCLEOTIDE SEQUENCE [LARGE SCALE GENOMIC DNA]</scope>
    <source>
        <strain evidence="1 2">YLB-03</strain>
    </source>
</reference>
<gene>
    <name evidence="1" type="ORF">D1B33_07370</name>
</gene>
<dbReference type="EMBL" id="QWEI01000002">
    <property type="protein sequence ID" value="RHW38686.1"/>
    <property type="molecule type" value="Genomic_DNA"/>
</dbReference>
<comment type="caution">
    <text evidence="1">The sequence shown here is derived from an EMBL/GenBank/DDBJ whole genome shotgun (WGS) entry which is preliminary data.</text>
</comment>
<dbReference type="AlphaFoldDB" id="A0A396SF78"/>
<dbReference type="Proteomes" id="UP000265692">
    <property type="component" value="Unassembled WGS sequence"/>
</dbReference>
<name>A0A396SF78_9BACL</name>
<keyword evidence="2" id="KW-1185">Reference proteome</keyword>
<dbReference type="RefSeq" id="WP_118875717.1">
    <property type="nucleotide sequence ID" value="NZ_QWEI01000002.1"/>
</dbReference>
<sequence>MKKRAGESRSRSDKKIDVKPTLSINLKDNLYTFAYLCDEPVKDVAEKLCIVGATSKVIIDSMSKWFRRNYVYRNVFVVGHPEQPKLKVNYPKETGKVTIRFKREDYDLISDLSHALDITPTATAGILIKMTLNSMEFIQQYAQEHLMHLSPERKKRIDLFLNQLWKTNHEGKVL</sequence>
<accession>A0A396SF78</accession>
<proteinExistence type="predicted"/>
<evidence type="ECO:0000313" key="2">
    <source>
        <dbReference type="Proteomes" id="UP000265692"/>
    </source>
</evidence>
<organism evidence="1 2">
    <name type="scientific">Ureibacillus yapensis</name>
    <dbReference type="NCBI Taxonomy" id="2304605"/>
    <lineage>
        <taxon>Bacteria</taxon>
        <taxon>Bacillati</taxon>
        <taxon>Bacillota</taxon>
        <taxon>Bacilli</taxon>
        <taxon>Bacillales</taxon>
        <taxon>Caryophanaceae</taxon>
        <taxon>Ureibacillus</taxon>
    </lineage>
</organism>